<reference evidence="9" key="1">
    <citation type="journal article" date="2022" name="G3 (Bethesda)">
        <title>High quality genome of the basidiomycete yeast Dioszegia hungarica PDD-24b-2 isolated from cloud water.</title>
        <authorList>
            <person name="Jarrige D."/>
            <person name="Haridas S."/>
            <person name="Bleykasten-Grosshans C."/>
            <person name="Joly M."/>
            <person name="Nadalig T."/>
            <person name="Sancelme M."/>
            <person name="Vuilleumier S."/>
            <person name="Grigoriev I.V."/>
            <person name="Amato P."/>
            <person name="Bringel F."/>
        </authorList>
    </citation>
    <scope>NUCLEOTIDE SEQUENCE</scope>
    <source>
        <strain evidence="9">PDD-24b-2</strain>
    </source>
</reference>
<evidence type="ECO:0000313" key="10">
    <source>
        <dbReference type="Proteomes" id="UP001164286"/>
    </source>
</evidence>
<dbReference type="InterPro" id="IPR036962">
    <property type="entry name" value="Glyco_hydro_3_N_sf"/>
</dbReference>
<evidence type="ECO:0000256" key="2">
    <source>
        <dbReference type="ARBA" id="ARBA00005336"/>
    </source>
</evidence>
<feature type="domain" description="Glycoside hydrolase family 3 C-terminal" evidence="8">
    <location>
        <begin position="452"/>
        <end position="587"/>
    </location>
</feature>
<sequence length="587" mass="64175">MSYPYQNAYLSVDERVEDLLARLPVERKAAMMFQTILAAAPSLDAPSVAIWDSPSGRQLLQRGLNHLNLMGKFSTIREHAEFYNAAQKIAMDLEFGVPLTLSSDPRHAFRELAGHSMSAGVFSAWPESMGMVALRDEKRMEEFADIVRQEYVAVGFRAALHPQADLATEYRWSRIIGGLGEDADLASKLVAAHVRGLQGDDSGSLGPTSVSACVKHFPGGAPALDGLDPHFAWGAKQIYPGDNFDYHLKPFRSAISAGTRVMMPSYGKPMGTKYEEVAMAYNKGVIGDLLQEELGFKGVVLADWCVISDLPNPDVVGDLAEAKAWGVEHLDREERVISALEAGVDQFGGEYCEDVLIKVIKDGRVSEERINRSARKLLKDKFELGLFDNPYVDVEAAEKIVGRADFKAAGLKAQKDSLTLLSNNSVLPLSTGVKLYVEGFKDPIPSQFGSPVTSHSDADFAILRIRAPYETFGKGAFARNHHHGSLEYPQAELDRIAEMSKQTKVVLNIFTDRPLVLGSLATDAAAVILDYGASDEAVLSVLFGESSPMGKLPFDLPRSNAAVAESRADVPFDTKEPVHRFGHGLRY</sequence>
<dbReference type="SUPFAM" id="SSF51445">
    <property type="entry name" value="(Trans)glycosidases"/>
    <property type="match status" value="1"/>
</dbReference>
<evidence type="ECO:0000256" key="4">
    <source>
        <dbReference type="ARBA" id="ARBA00022729"/>
    </source>
</evidence>
<dbReference type="Proteomes" id="UP001164286">
    <property type="component" value="Unassembled WGS sequence"/>
</dbReference>
<dbReference type="EC" id="3.2.1.21" evidence="3"/>
<dbReference type="GO" id="GO:0008422">
    <property type="term" value="F:beta-glucosidase activity"/>
    <property type="evidence" value="ECO:0007669"/>
    <property type="project" value="UniProtKB-EC"/>
</dbReference>
<dbReference type="PANTHER" id="PTHR30620">
    <property type="entry name" value="PERIPLASMIC BETA-GLUCOSIDASE-RELATED"/>
    <property type="match status" value="1"/>
</dbReference>
<dbReference type="InterPro" id="IPR036881">
    <property type="entry name" value="Glyco_hydro_3_C_sf"/>
</dbReference>
<dbReference type="EMBL" id="JAKWFO010000005">
    <property type="protein sequence ID" value="KAI9635393.1"/>
    <property type="molecule type" value="Genomic_DNA"/>
</dbReference>
<evidence type="ECO:0000259" key="7">
    <source>
        <dbReference type="Pfam" id="PF00933"/>
    </source>
</evidence>
<dbReference type="InterPro" id="IPR001764">
    <property type="entry name" value="Glyco_hydro_3_N"/>
</dbReference>
<dbReference type="PANTHER" id="PTHR30620:SF16">
    <property type="entry name" value="LYSOSOMAL BETA GLUCOSIDASE"/>
    <property type="match status" value="1"/>
</dbReference>
<dbReference type="AlphaFoldDB" id="A0AA38H6Z9"/>
<dbReference type="InterPro" id="IPR051915">
    <property type="entry name" value="Cellulose_Degrad_GH3"/>
</dbReference>
<comment type="catalytic activity">
    <reaction evidence="1">
        <text>Hydrolysis of terminal, non-reducing beta-D-glucosyl residues with release of beta-D-glucose.</text>
        <dbReference type="EC" id="3.2.1.21"/>
    </reaction>
</comment>
<accession>A0AA38H6Z9</accession>
<feature type="domain" description="Glycoside hydrolase family 3 N-terminal" evidence="7">
    <location>
        <begin position="76"/>
        <end position="378"/>
    </location>
</feature>
<dbReference type="Gene3D" id="3.40.50.1700">
    <property type="entry name" value="Glycoside hydrolase family 3 C-terminal domain"/>
    <property type="match status" value="1"/>
</dbReference>
<name>A0AA38H6Z9_9TREE</name>
<dbReference type="GeneID" id="77731963"/>
<keyword evidence="5 9" id="KW-0378">Hydrolase</keyword>
<evidence type="ECO:0000256" key="5">
    <source>
        <dbReference type="ARBA" id="ARBA00022801"/>
    </source>
</evidence>
<keyword evidence="10" id="KW-1185">Reference proteome</keyword>
<evidence type="ECO:0000256" key="3">
    <source>
        <dbReference type="ARBA" id="ARBA00012744"/>
    </source>
</evidence>
<dbReference type="SUPFAM" id="SSF52279">
    <property type="entry name" value="Beta-D-glucan exohydrolase, C-terminal domain"/>
    <property type="match status" value="1"/>
</dbReference>
<proteinExistence type="inferred from homology"/>
<dbReference type="Pfam" id="PF00933">
    <property type="entry name" value="Glyco_hydro_3"/>
    <property type="match status" value="1"/>
</dbReference>
<evidence type="ECO:0000256" key="6">
    <source>
        <dbReference type="ARBA" id="ARBA00023295"/>
    </source>
</evidence>
<dbReference type="Pfam" id="PF01915">
    <property type="entry name" value="Glyco_hydro_3_C"/>
    <property type="match status" value="1"/>
</dbReference>
<dbReference type="PRINTS" id="PR00133">
    <property type="entry name" value="GLHYDRLASE3"/>
</dbReference>
<dbReference type="InterPro" id="IPR002772">
    <property type="entry name" value="Glyco_hydro_3_C"/>
</dbReference>
<organism evidence="9 10">
    <name type="scientific">Dioszegia hungarica</name>
    <dbReference type="NCBI Taxonomy" id="4972"/>
    <lineage>
        <taxon>Eukaryota</taxon>
        <taxon>Fungi</taxon>
        <taxon>Dikarya</taxon>
        <taxon>Basidiomycota</taxon>
        <taxon>Agaricomycotina</taxon>
        <taxon>Tremellomycetes</taxon>
        <taxon>Tremellales</taxon>
        <taxon>Bulleribasidiaceae</taxon>
        <taxon>Dioszegia</taxon>
    </lineage>
</organism>
<dbReference type="GO" id="GO:0009251">
    <property type="term" value="P:glucan catabolic process"/>
    <property type="evidence" value="ECO:0007669"/>
    <property type="project" value="TreeGrafter"/>
</dbReference>
<evidence type="ECO:0000259" key="8">
    <source>
        <dbReference type="Pfam" id="PF01915"/>
    </source>
</evidence>
<dbReference type="Gene3D" id="3.20.20.300">
    <property type="entry name" value="Glycoside hydrolase, family 3, N-terminal domain"/>
    <property type="match status" value="1"/>
</dbReference>
<gene>
    <name evidence="9" type="ORF">MKK02DRAFT_44081</name>
</gene>
<keyword evidence="4" id="KW-0732">Signal</keyword>
<dbReference type="RefSeq" id="XP_052945170.1">
    <property type="nucleotide sequence ID" value="XM_053092758.1"/>
</dbReference>
<comment type="similarity">
    <text evidence="2">Belongs to the glycosyl hydrolase 3 family.</text>
</comment>
<evidence type="ECO:0000256" key="1">
    <source>
        <dbReference type="ARBA" id="ARBA00000448"/>
    </source>
</evidence>
<comment type="caution">
    <text evidence="9">The sequence shown here is derived from an EMBL/GenBank/DDBJ whole genome shotgun (WGS) entry which is preliminary data.</text>
</comment>
<dbReference type="InterPro" id="IPR017853">
    <property type="entry name" value="GH"/>
</dbReference>
<evidence type="ECO:0000313" key="9">
    <source>
        <dbReference type="EMBL" id="KAI9635393.1"/>
    </source>
</evidence>
<protein>
    <recommendedName>
        <fullName evidence="3">beta-glucosidase</fullName>
        <ecNumber evidence="3">3.2.1.21</ecNumber>
    </recommendedName>
</protein>
<keyword evidence="6" id="KW-0326">Glycosidase</keyword>